<dbReference type="AlphaFoldDB" id="A0A6H1ZSN8"/>
<protein>
    <submittedName>
        <fullName evidence="1">Uncharacterized protein</fullName>
    </submittedName>
</protein>
<name>A0A6H1ZSN8_9ZZZZ</name>
<dbReference type="EMBL" id="MT144186">
    <property type="protein sequence ID" value="QJA50295.1"/>
    <property type="molecule type" value="Genomic_DNA"/>
</dbReference>
<gene>
    <name evidence="1" type="ORF">TM448A01694_0009</name>
</gene>
<evidence type="ECO:0000313" key="1">
    <source>
        <dbReference type="EMBL" id="QJA50295.1"/>
    </source>
</evidence>
<accession>A0A6H1ZSN8</accession>
<sequence>MNCASNQIDRAFFIDFFGDNHMPWRARGKEVQKKVNGKWVHHATAKSVENAYAMIRLLRAVKHGWKTDRV</sequence>
<organism evidence="1">
    <name type="scientific">viral metagenome</name>
    <dbReference type="NCBI Taxonomy" id="1070528"/>
    <lineage>
        <taxon>unclassified sequences</taxon>
        <taxon>metagenomes</taxon>
        <taxon>organismal metagenomes</taxon>
    </lineage>
</organism>
<reference evidence="1" key="1">
    <citation type="submission" date="2020-03" db="EMBL/GenBank/DDBJ databases">
        <title>The deep terrestrial virosphere.</title>
        <authorList>
            <person name="Holmfeldt K."/>
            <person name="Nilsson E."/>
            <person name="Simone D."/>
            <person name="Lopez-Fernandez M."/>
            <person name="Wu X."/>
            <person name="de Brujin I."/>
            <person name="Lundin D."/>
            <person name="Andersson A."/>
            <person name="Bertilsson S."/>
            <person name="Dopson M."/>
        </authorList>
    </citation>
    <scope>NUCLEOTIDE SEQUENCE</scope>
    <source>
        <strain evidence="1">TM448A01694</strain>
    </source>
</reference>
<proteinExistence type="predicted"/>